<keyword evidence="2" id="KW-0812">Transmembrane</keyword>
<accession>A0A4S4L047</accession>
<feature type="transmembrane region" description="Helical" evidence="2">
    <location>
        <begin position="423"/>
        <end position="442"/>
    </location>
</feature>
<name>A0A4S4L047_9AGAM</name>
<evidence type="ECO:0000313" key="4">
    <source>
        <dbReference type="Proteomes" id="UP000308199"/>
    </source>
</evidence>
<dbReference type="AlphaFoldDB" id="A0A4S4L047"/>
<dbReference type="OrthoDB" id="3981028at2759"/>
<comment type="caution">
    <text evidence="3">The sequence shown here is derived from an EMBL/GenBank/DDBJ whole genome shotgun (WGS) entry which is preliminary data.</text>
</comment>
<gene>
    <name evidence="3" type="ORF">EW145_g5457</name>
</gene>
<keyword evidence="2" id="KW-1133">Transmembrane helix</keyword>
<protein>
    <submittedName>
        <fullName evidence="3">Uncharacterized protein</fullName>
    </submittedName>
</protein>
<organism evidence="3 4">
    <name type="scientific">Phellinidium pouzarii</name>
    <dbReference type="NCBI Taxonomy" id="167371"/>
    <lineage>
        <taxon>Eukaryota</taxon>
        <taxon>Fungi</taxon>
        <taxon>Dikarya</taxon>
        <taxon>Basidiomycota</taxon>
        <taxon>Agaricomycotina</taxon>
        <taxon>Agaricomycetes</taxon>
        <taxon>Hymenochaetales</taxon>
        <taxon>Hymenochaetaceae</taxon>
        <taxon>Phellinidium</taxon>
    </lineage>
</organism>
<dbReference type="Proteomes" id="UP000308199">
    <property type="component" value="Unassembled WGS sequence"/>
</dbReference>
<keyword evidence="2" id="KW-0472">Membrane</keyword>
<evidence type="ECO:0000256" key="1">
    <source>
        <dbReference type="SAM" id="MobiDB-lite"/>
    </source>
</evidence>
<keyword evidence="4" id="KW-1185">Reference proteome</keyword>
<reference evidence="3 4" key="1">
    <citation type="submission" date="2019-02" db="EMBL/GenBank/DDBJ databases">
        <title>Genome sequencing of the rare red list fungi Phellinidium pouzarii.</title>
        <authorList>
            <person name="Buettner E."/>
            <person name="Kellner H."/>
        </authorList>
    </citation>
    <scope>NUCLEOTIDE SEQUENCE [LARGE SCALE GENOMIC DNA]</scope>
    <source>
        <strain evidence="3 4">DSM 108285</strain>
    </source>
</reference>
<dbReference type="EMBL" id="SGPK01000335">
    <property type="protein sequence ID" value="THH04525.1"/>
    <property type="molecule type" value="Genomic_DNA"/>
</dbReference>
<feature type="compositionally biased region" description="Polar residues" evidence="1">
    <location>
        <begin position="321"/>
        <end position="334"/>
    </location>
</feature>
<proteinExistence type="predicted"/>
<feature type="compositionally biased region" description="Polar residues" evidence="1">
    <location>
        <begin position="371"/>
        <end position="380"/>
    </location>
</feature>
<evidence type="ECO:0000313" key="3">
    <source>
        <dbReference type="EMBL" id="THH04525.1"/>
    </source>
</evidence>
<feature type="region of interest" description="Disordered" evidence="1">
    <location>
        <begin position="266"/>
        <end position="390"/>
    </location>
</feature>
<evidence type="ECO:0000256" key="2">
    <source>
        <dbReference type="SAM" id="Phobius"/>
    </source>
</evidence>
<sequence length="500" mass="53557">MSSVTSTTTTTTVSTPRMSAGSLLSGAVPLAAYSPPSNSNASTTGTAVPSASSSASTLRSLYPRAARALLQRDVALTYSLLVSAFALLTPPESAVPGILDPHRRKWDILRITLETTVFATPPASADPEALPAPLRANLMLSAQGLIATLHARSVRLFTPQAQSPKAAYLPAQMLVVLVLSSLKLHCADAGRSIVEDWLAQRESVERVRNDAEGYLRVLELFCLHVLPRLHDWEYAEEFLGYERELTPQSRQSLQLSLKALRKQEIEEARSIPSPPPLSIPNSSTSSPQRFPSPALSTSSSSSTDTDDTHSTRTVVPHTPQRRNQNGTAGRTPTPSVSSSSLSDMKYTNGLGSAHDGHGKRSRSPVSPARAGSSTFRSRTGVNRVGSDLSPAAASQRAISARSSPSTLTLIKASLRPLFSRISASQFVFALLFVLVPILSFLLRRRRRRMAGAASDTGVDEVRRRLALRVSEPRAGVLGAMWWGLARAVADAVRMAGGGLV</sequence>